<proteinExistence type="predicted"/>
<evidence type="ECO:0008006" key="3">
    <source>
        <dbReference type="Google" id="ProtNLM"/>
    </source>
</evidence>
<reference evidence="1 2" key="2">
    <citation type="submission" date="2017-12" db="EMBL/GenBank/DDBJ databases">
        <title>Revising the taxonomy of the Acinetobacter lwoffii group: the description of Acinetobacter pseudolwoffii sp. nov. and emended description of Acinetobacter lwoffii.</title>
        <authorList>
            <person name="Nemec A."/>
        </authorList>
    </citation>
    <scope>NUCLEOTIDE SEQUENCE [LARGE SCALE GENOMIC DNA]</scope>
    <source>
        <strain evidence="1 2">ANC 5347</strain>
    </source>
</reference>
<dbReference type="EMBL" id="PGOZ01000015">
    <property type="protein sequence ID" value="PJI31949.1"/>
    <property type="molecule type" value="Genomic_DNA"/>
</dbReference>
<evidence type="ECO:0000313" key="2">
    <source>
        <dbReference type="Proteomes" id="UP000242351"/>
    </source>
</evidence>
<protein>
    <recommendedName>
        <fullName evidence="3">Transposase DDE domain-containing protein</fullName>
    </recommendedName>
</protein>
<comment type="caution">
    <text evidence="1">The sequence shown here is derived from an EMBL/GenBank/DDBJ whole genome shotgun (WGS) entry which is preliminary data.</text>
</comment>
<accession>A0A2H9UJS7</accession>
<name>A0A2H9UJS7_9GAMM</name>
<dbReference type="AlphaFoldDB" id="A0A2H9UJS7"/>
<organism evidence="1 2">
    <name type="scientific">Acinetobacter pseudolwoffii</name>
    <dbReference type="NCBI Taxonomy" id="2053287"/>
    <lineage>
        <taxon>Bacteria</taxon>
        <taxon>Pseudomonadati</taxon>
        <taxon>Pseudomonadota</taxon>
        <taxon>Gammaproteobacteria</taxon>
        <taxon>Moraxellales</taxon>
        <taxon>Moraxellaceae</taxon>
        <taxon>Acinetobacter</taxon>
    </lineage>
</organism>
<evidence type="ECO:0000313" key="1">
    <source>
        <dbReference type="EMBL" id="PJI31949.1"/>
    </source>
</evidence>
<reference evidence="1 2" key="1">
    <citation type="submission" date="2017-11" db="EMBL/GenBank/DDBJ databases">
        <authorList>
            <person name="Han C.G."/>
        </authorList>
    </citation>
    <scope>NUCLEOTIDE SEQUENCE [LARGE SCALE GENOMIC DNA]</scope>
    <source>
        <strain evidence="1 2">ANC 5347</strain>
    </source>
</reference>
<sequence length="49" mass="5951">MIINRYFYKARHLIGNFFAKLKQYRVITIRYHKLVQNFLSAIYLASTII</sequence>
<gene>
    <name evidence="1" type="ORF">CU320_11640</name>
</gene>
<dbReference type="Proteomes" id="UP000242351">
    <property type="component" value="Unassembled WGS sequence"/>
</dbReference>